<evidence type="ECO:0000256" key="1">
    <source>
        <dbReference type="SAM" id="Phobius"/>
    </source>
</evidence>
<gene>
    <name evidence="2" type="ORF">JF290_05815</name>
</gene>
<keyword evidence="1" id="KW-0472">Membrane</keyword>
<proteinExistence type="predicted"/>
<dbReference type="Proteomes" id="UP000619079">
    <property type="component" value="Unassembled WGS sequence"/>
</dbReference>
<sequence length="336" mass="35984">MTALKEYDRLEASGLWRASPLEQRRDVIVSIGEATLTITDMKETALAHWSLAALDRVNPGELPAIYCPDGDPGETLEIAANETAMVEAIEKLRLAVERTRPRPGRLRQASVIGVLVALILLMTLWLPGALVRHTMGVVPAVKRQAIGEAVLGRIERVAGRACLTPEAAPALTRLARRTGVRKLVVLRTGVTDSRALPGGIVLIHRSLLEDHEDPAVVAGYVLAERVRAAGSDPLARMLAEAGPVATFRLLTTGEVTQDTLDAHAERMTQAKRAPDAVDSLLGAFAEAGIPSTPYAYALDGSGESVLSLIEADPMAGQSPEPVLRDRDWLLLQSICG</sequence>
<evidence type="ECO:0000313" key="3">
    <source>
        <dbReference type="Proteomes" id="UP000619079"/>
    </source>
</evidence>
<feature type="transmembrane region" description="Helical" evidence="1">
    <location>
        <begin position="109"/>
        <end position="130"/>
    </location>
</feature>
<organism evidence="2 3">
    <name type="scientific">Sedimentitalea arenosa</name>
    <dbReference type="NCBI Taxonomy" id="2798803"/>
    <lineage>
        <taxon>Bacteria</taxon>
        <taxon>Pseudomonadati</taxon>
        <taxon>Pseudomonadota</taxon>
        <taxon>Alphaproteobacteria</taxon>
        <taxon>Rhodobacterales</taxon>
        <taxon>Paracoccaceae</taxon>
        <taxon>Sedimentitalea</taxon>
    </lineage>
</organism>
<reference evidence="2" key="1">
    <citation type="submission" date="2020-12" db="EMBL/GenBank/DDBJ databases">
        <title>Sedimentitalea sp. nov., isolated from sand in Incheon.</title>
        <authorList>
            <person name="Kim W."/>
        </authorList>
    </citation>
    <scope>NUCLEOTIDE SEQUENCE</scope>
    <source>
        <strain evidence="2">CAU 1593</strain>
    </source>
</reference>
<comment type="caution">
    <text evidence="2">The sequence shown here is derived from an EMBL/GenBank/DDBJ whole genome shotgun (WGS) entry which is preliminary data.</text>
</comment>
<evidence type="ECO:0008006" key="4">
    <source>
        <dbReference type="Google" id="ProtNLM"/>
    </source>
</evidence>
<evidence type="ECO:0000313" key="2">
    <source>
        <dbReference type="EMBL" id="MBJ6371035.1"/>
    </source>
</evidence>
<keyword evidence="1" id="KW-0812">Transmembrane</keyword>
<name>A0A8J7J0P0_9RHOB</name>
<dbReference type="AlphaFoldDB" id="A0A8J7J0P0"/>
<keyword evidence="1" id="KW-1133">Transmembrane helix</keyword>
<dbReference type="RefSeq" id="WP_199023821.1">
    <property type="nucleotide sequence ID" value="NZ_JAELVR010000003.1"/>
</dbReference>
<accession>A0A8J7J0P0</accession>
<dbReference type="EMBL" id="JAELVR010000003">
    <property type="protein sequence ID" value="MBJ6371035.1"/>
    <property type="molecule type" value="Genomic_DNA"/>
</dbReference>
<keyword evidence="3" id="KW-1185">Reference proteome</keyword>
<protein>
    <recommendedName>
        <fullName evidence="4">Peptidase M48 domain-containing protein</fullName>
    </recommendedName>
</protein>